<dbReference type="AlphaFoldDB" id="A0A2S8SU44"/>
<comment type="similarity">
    <text evidence="1">Belongs to the glycosyl hydrolase 3 family.</text>
</comment>
<dbReference type="InParanoid" id="A0A2S8SU44"/>
<dbReference type="EMBL" id="NIGF01000006">
    <property type="protein sequence ID" value="PQV64306.1"/>
    <property type="molecule type" value="Genomic_DNA"/>
</dbReference>
<evidence type="ECO:0000313" key="6">
    <source>
        <dbReference type="Proteomes" id="UP000237684"/>
    </source>
</evidence>
<reference evidence="5 6" key="1">
    <citation type="journal article" date="2018" name="Syst. Appl. Microbiol.">
        <title>Abditibacterium utsteinense sp. nov., the first cultivated member of candidate phylum FBP, isolated from ice-free Antarctic soil samples.</title>
        <authorList>
            <person name="Tahon G."/>
            <person name="Tytgat B."/>
            <person name="Lebbe L."/>
            <person name="Carlier A."/>
            <person name="Willems A."/>
        </authorList>
    </citation>
    <scope>NUCLEOTIDE SEQUENCE [LARGE SCALE GENOMIC DNA]</scope>
    <source>
        <strain evidence="5 6">LMG 29911</strain>
    </source>
</reference>
<keyword evidence="6" id="KW-1185">Reference proteome</keyword>
<feature type="signal peptide" evidence="3">
    <location>
        <begin position="1"/>
        <end position="26"/>
    </location>
</feature>
<keyword evidence="3" id="KW-0732">Signal</keyword>
<dbReference type="Pfam" id="PF01915">
    <property type="entry name" value="Glyco_hydro_3_C"/>
    <property type="match status" value="1"/>
</dbReference>
<dbReference type="Pfam" id="PF00933">
    <property type="entry name" value="Glyco_hydro_3"/>
    <property type="match status" value="1"/>
</dbReference>
<evidence type="ECO:0000256" key="3">
    <source>
        <dbReference type="SAM" id="SignalP"/>
    </source>
</evidence>
<dbReference type="Gene3D" id="2.60.120.260">
    <property type="entry name" value="Galactose-binding domain-like"/>
    <property type="match status" value="1"/>
</dbReference>
<dbReference type="Gene3D" id="3.40.50.1700">
    <property type="entry name" value="Glycoside hydrolase family 3 C-terminal domain"/>
    <property type="match status" value="1"/>
</dbReference>
<dbReference type="InterPro" id="IPR001764">
    <property type="entry name" value="Glyco_hydro_3_N"/>
</dbReference>
<evidence type="ECO:0000313" key="5">
    <source>
        <dbReference type="EMBL" id="PQV64306.1"/>
    </source>
</evidence>
<accession>A0A2S8SU44</accession>
<dbReference type="InterPro" id="IPR037524">
    <property type="entry name" value="PA14/GLEYA"/>
</dbReference>
<gene>
    <name evidence="5" type="ORF">B1R32_106152</name>
</gene>
<dbReference type="Pfam" id="PF07691">
    <property type="entry name" value="PA14"/>
    <property type="match status" value="1"/>
</dbReference>
<feature type="chain" id="PRO_5015652299" evidence="3">
    <location>
        <begin position="27"/>
        <end position="846"/>
    </location>
</feature>
<proteinExistence type="inferred from homology"/>
<dbReference type="InterPro" id="IPR036881">
    <property type="entry name" value="Glyco_hydro_3_C_sf"/>
</dbReference>
<protein>
    <submittedName>
        <fullName evidence="5">Beta-glucosidase</fullName>
    </submittedName>
</protein>
<organism evidence="5 6">
    <name type="scientific">Abditibacterium utsteinense</name>
    <dbReference type="NCBI Taxonomy" id="1960156"/>
    <lineage>
        <taxon>Bacteria</taxon>
        <taxon>Pseudomonadati</taxon>
        <taxon>Abditibacteriota</taxon>
        <taxon>Abditibacteriia</taxon>
        <taxon>Abditibacteriales</taxon>
        <taxon>Abditibacteriaceae</taxon>
        <taxon>Abditibacterium</taxon>
    </lineage>
</organism>
<comment type="caution">
    <text evidence="5">The sequence shown here is derived from an EMBL/GenBank/DDBJ whole genome shotgun (WGS) entry which is preliminary data.</text>
</comment>
<dbReference type="InterPro" id="IPR013783">
    <property type="entry name" value="Ig-like_fold"/>
</dbReference>
<dbReference type="InterPro" id="IPR011658">
    <property type="entry name" value="PA14_dom"/>
</dbReference>
<dbReference type="Gene3D" id="3.20.20.300">
    <property type="entry name" value="Glycoside hydrolase, family 3, N-terminal domain"/>
    <property type="match status" value="1"/>
</dbReference>
<dbReference type="FunFam" id="2.60.40.10:FF:000495">
    <property type="entry name" value="Periplasmic beta-glucosidase"/>
    <property type="match status" value="1"/>
</dbReference>
<dbReference type="SUPFAM" id="SSF52279">
    <property type="entry name" value="Beta-D-glucan exohydrolase, C-terminal domain"/>
    <property type="match status" value="1"/>
</dbReference>
<dbReference type="PROSITE" id="PS51257">
    <property type="entry name" value="PROKAR_LIPOPROTEIN"/>
    <property type="match status" value="1"/>
</dbReference>
<sequence length="846" mass="91671">MNRKKWICRRYFQAYALLVASTGACGVEPLKADSVAPEKLTSEQKVDDLLRQMTLEEKIGLCSGTGGGTTMRGVSRLNVPDAQVTDGPRGPQSAGRPTAFPSGVSFGATWNPALIQQAGQAMGNETKTAGSSILLGPGINIQRDPLGGRFFEYYTEDPYLNGRLATAMVKGIQSEGVAACLKHYAANNRENNRNDYMSMVDSRTLNEIYLPAFKAAVQNGQAWSVMTAANGVNGDFVSDSQVLLNGILKGQWGFDGLVMTDWLQTRSTEKAALAGLDVSMPGGVCGFAAPLLEAVKAGRVPESVIDDKARRILRVYARVGLLDKKPLPEKTSSKTSAHQSVARQVATQGIVLLKNSRHLLPLNPARLKNVLVLGPSANKHFCVSGLGGSSWVQGPYEITPLAGIRHVLGQKVRYLSTDDLGGFQPIPANVMQSVDGTRGFRTKYFAEGNDNPVVQRIEPQVNFMWEMRSPDPKIPPAGFRAQFLGKVIPPVSGTYTIRIVAGGKAWLYVEEGGGAPVAVVDPGEGRPAATAVVEMQKGKPFDLRVDYTRQPGDAAVSLTWETPSAPQSWAVVEAAARKADTVIVVGGIDHSLDSEGRDRVNMHFPPVQQALINRVALQNPKTVVVLINGSPLELGGWLPRVSAVVEAWYPGMEGGNAIADVLFGRVDPSGRLPFSWPKRLEDSPSHRLATENNAQVNYQDKLMVGYRYYDTKNVEPQFPFGYGLSYASFSFSPLKAIQKKGSIALNLAVKNTAKRDGMETVQIYVRPLKPSVSRPAHELKAFQKISLKAGESKRVYFQLGPEAFSYFNAAKNRWQVDPGAYEIQAGVSSRQILSVAKVVIASSNQK</sequence>
<dbReference type="OrthoDB" id="9781691at2"/>
<dbReference type="InterPro" id="IPR050288">
    <property type="entry name" value="Cellulose_deg_GH3"/>
</dbReference>
<name>A0A2S8SU44_9BACT</name>
<dbReference type="SMART" id="SM00758">
    <property type="entry name" value="PA14"/>
    <property type="match status" value="1"/>
</dbReference>
<dbReference type="PRINTS" id="PR00133">
    <property type="entry name" value="GLHYDRLASE3"/>
</dbReference>
<dbReference type="PANTHER" id="PTHR42715:SF10">
    <property type="entry name" value="BETA-GLUCOSIDASE"/>
    <property type="match status" value="1"/>
</dbReference>
<dbReference type="RefSeq" id="WP_105483434.1">
    <property type="nucleotide sequence ID" value="NZ_NIGF01000006.1"/>
</dbReference>
<dbReference type="InterPro" id="IPR036962">
    <property type="entry name" value="Glyco_hydro_3_N_sf"/>
</dbReference>
<dbReference type="InterPro" id="IPR017853">
    <property type="entry name" value="GH"/>
</dbReference>
<dbReference type="PANTHER" id="PTHR42715">
    <property type="entry name" value="BETA-GLUCOSIDASE"/>
    <property type="match status" value="1"/>
</dbReference>
<dbReference type="Pfam" id="PF14310">
    <property type="entry name" value="Fn3-like"/>
    <property type="match status" value="1"/>
</dbReference>
<dbReference type="InterPro" id="IPR026891">
    <property type="entry name" value="Fn3-like"/>
</dbReference>
<dbReference type="SMART" id="SM01217">
    <property type="entry name" value="Fn3_like"/>
    <property type="match status" value="1"/>
</dbReference>
<dbReference type="SUPFAM" id="SSF51445">
    <property type="entry name" value="(Trans)glycosidases"/>
    <property type="match status" value="1"/>
</dbReference>
<dbReference type="InterPro" id="IPR002772">
    <property type="entry name" value="Glyco_hydro_3_C"/>
</dbReference>
<evidence type="ECO:0000259" key="4">
    <source>
        <dbReference type="PROSITE" id="PS51820"/>
    </source>
</evidence>
<evidence type="ECO:0000256" key="1">
    <source>
        <dbReference type="ARBA" id="ARBA00005336"/>
    </source>
</evidence>
<keyword evidence="2" id="KW-0378">Hydrolase</keyword>
<evidence type="ECO:0000256" key="2">
    <source>
        <dbReference type="ARBA" id="ARBA00022801"/>
    </source>
</evidence>
<feature type="domain" description="PA14" evidence="4">
    <location>
        <begin position="435"/>
        <end position="575"/>
    </location>
</feature>
<dbReference type="PROSITE" id="PS51820">
    <property type="entry name" value="PA14"/>
    <property type="match status" value="1"/>
</dbReference>
<dbReference type="Gene3D" id="2.60.40.10">
    <property type="entry name" value="Immunoglobulins"/>
    <property type="match status" value="1"/>
</dbReference>
<dbReference type="Proteomes" id="UP000237684">
    <property type="component" value="Unassembled WGS sequence"/>
</dbReference>
<dbReference type="GO" id="GO:0005975">
    <property type="term" value="P:carbohydrate metabolic process"/>
    <property type="evidence" value="ECO:0007669"/>
    <property type="project" value="InterPro"/>
</dbReference>
<dbReference type="GO" id="GO:0008422">
    <property type="term" value="F:beta-glucosidase activity"/>
    <property type="evidence" value="ECO:0007669"/>
    <property type="project" value="UniProtKB-ARBA"/>
</dbReference>